<proteinExistence type="predicted"/>
<protein>
    <submittedName>
        <fullName evidence="2">Uncharacterized protein</fullName>
    </submittedName>
</protein>
<evidence type="ECO:0000313" key="3">
    <source>
        <dbReference type="Proteomes" id="UP000550707"/>
    </source>
</evidence>
<keyword evidence="3" id="KW-1185">Reference proteome</keyword>
<dbReference type="Proteomes" id="UP000550707">
    <property type="component" value="Unassembled WGS sequence"/>
</dbReference>
<dbReference type="EMBL" id="JACASF010000019">
    <property type="protein sequence ID" value="KAF6416108.1"/>
    <property type="molecule type" value="Genomic_DNA"/>
</dbReference>
<comment type="caution">
    <text evidence="2">The sequence shown here is derived from an EMBL/GenBank/DDBJ whole genome shotgun (WGS) entry which is preliminary data.</text>
</comment>
<gene>
    <name evidence="2" type="ORF">HJG59_009430</name>
</gene>
<sequence>MYLAAWTVHSSIQPFAMTRQAWDGSEPCLSPPHKPPVGGRQSTSHPAATNTPTHHPFRSRNAPRHLPAPHAHCWVLGTQQSQTHISLLAEFIRKSPWSVLVLLCLHWDSAGTPPLFTDVSAQLNHSPGYREHTRPVASGESFTRCASPASTNWGHEPLPLVFMPACGPTSVADKVCVHITS</sequence>
<feature type="compositionally biased region" description="Polar residues" evidence="1">
    <location>
        <begin position="40"/>
        <end position="53"/>
    </location>
</feature>
<reference evidence="2 3" key="1">
    <citation type="journal article" date="2020" name="Nature">
        <title>Six reference-quality genomes reveal evolution of bat adaptations.</title>
        <authorList>
            <person name="Jebb D."/>
            <person name="Huang Z."/>
            <person name="Pippel M."/>
            <person name="Hughes G.M."/>
            <person name="Lavrichenko K."/>
            <person name="Devanna P."/>
            <person name="Winkler S."/>
            <person name="Jermiin L.S."/>
            <person name="Skirmuntt E.C."/>
            <person name="Katzourakis A."/>
            <person name="Burkitt-Gray L."/>
            <person name="Ray D.A."/>
            <person name="Sullivan K.A.M."/>
            <person name="Roscito J.G."/>
            <person name="Kirilenko B.M."/>
            <person name="Davalos L.M."/>
            <person name="Corthals A.P."/>
            <person name="Power M.L."/>
            <person name="Jones G."/>
            <person name="Ransome R.D."/>
            <person name="Dechmann D.K.N."/>
            <person name="Locatelli A.G."/>
            <person name="Puechmaille S.J."/>
            <person name="Fedrigo O."/>
            <person name="Jarvis E.D."/>
            <person name="Hiller M."/>
            <person name="Vernes S.C."/>
            <person name="Myers E.W."/>
            <person name="Teeling E.C."/>
        </authorList>
    </citation>
    <scope>NUCLEOTIDE SEQUENCE [LARGE SCALE GENOMIC DNA]</scope>
    <source>
        <strain evidence="2">MMolMol1</strain>
        <tissue evidence="2">Muscle</tissue>
    </source>
</reference>
<dbReference type="AlphaFoldDB" id="A0A7J8CYZ1"/>
<evidence type="ECO:0000313" key="2">
    <source>
        <dbReference type="EMBL" id="KAF6416108.1"/>
    </source>
</evidence>
<feature type="region of interest" description="Disordered" evidence="1">
    <location>
        <begin position="23"/>
        <end position="62"/>
    </location>
</feature>
<organism evidence="2 3">
    <name type="scientific">Molossus molossus</name>
    <name type="common">Pallas' mastiff bat</name>
    <name type="synonym">Vespertilio molossus</name>
    <dbReference type="NCBI Taxonomy" id="27622"/>
    <lineage>
        <taxon>Eukaryota</taxon>
        <taxon>Metazoa</taxon>
        <taxon>Chordata</taxon>
        <taxon>Craniata</taxon>
        <taxon>Vertebrata</taxon>
        <taxon>Euteleostomi</taxon>
        <taxon>Mammalia</taxon>
        <taxon>Eutheria</taxon>
        <taxon>Laurasiatheria</taxon>
        <taxon>Chiroptera</taxon>
        <taxon>Yangochiroptera</taxon>
        <taxon>Molossidae</taxon>
        <taxon>Molossus</taxon>
    </lineage>
</organism>
<name>A0A7J8CYZ1_MOLMO</name>
<dbReference type="InParanoid" id="A0A7J8CYZ1"/>
<accession>A0A7J8CYZ1</accession>
<evidence type="ECO:0000256" key="1">
    <source>
        <dbReference type="SAM" id="MobiDB-lite"/>
    </source>
</evidence>